<evidence type="ECO:0000256" key="1">
    <source>
        <dbReference type="SAM" id="SignalP"/>
    </source>
</evidence>
<gene>
    <name evidence="2" type="ORF">AYR66_01895</name>
</gene>
<dbReference type="AlphaFoldDB" id="A0A254T6X6"/>
<reference evidence="2 3" key="1">
    <citation type="submission" date="2016-02" db="EMBL/GenBank/DDBJ databases">
        <authorList>
            <person name="Wen L."/>
            <person name="He K."/>
            <person name="Yang H."/>
        </authorList>
    </citation>
    <scope>NUCLEOTIDE SEQUENCE [LARGE SCALE GENOMIC DNA]</scope>
    <source>
        <strain evidence="2 3">TSA40</strain>
    </source>
</reference>
<feature type="signal peptide" evidence="1">
    <location>
        <begin position="1"/>
        <end position="26"/>
    </location>
</feature>
<protein>
    <submittedName>
        <fullName evidence="2">Nitrate ABC transporter substrate-binding protein</fullName>
    </submittedName>
</protein>
<dbReference type="PANTHER" id="PTHR30024:SF21">
    <property type="entry name" value="ABC TRANSPORTER SUBSTRATE-BINDING PROTEIN"/>
    <property type="match status" value="1"/>
</dbReference>
<dbReference type="Proteomes" id="UP000197535">
    <property type="component" value="Unassembled WGS sequence"/>
</dbReference>
<dbReference type="EMBL" id="LSTO01000007">
    <property type="protein sequence ID" value="OWW18394.1"/>
    <property type="molecule type" value="Genomic_DNA"/>
</dbReference>
<evidence type="ECO:0000313" key="3">
    <source>
        <dbReference type="Proteomes" id="UP000197535"/>
    </source>
</evidence>
<dbReference type="InterPro" id="IPR006311">
    <property type="entry name" value="TAT_signal"/>
</dbReference>
<dbReference type="Gene3D" id="3.40.190.10">
    <property type="entry name" value="Periplasmic binding protein-like II"/>
    <property type="match status" value="2"/>
</dbReference>
<dbReference type="SUPFAM" id="SSF53850">
    <property type="entry name" value="Periplasmic binding protein-like II"/>
    <property type="match status" value="1"/>
</dbReference>
<name>A0A254T6X6_9BURK</name>
<feature type="chain" id="PRO_5012897301" evidence="1">
    <location>
        <begin position="27"/>
        <end position="350"/>
    </location>
</feature>
<sequence>MLLQRRQLLRLLAALPLAPGALSAPALPSVVRIAAVARNAASGNTHFSGSSSMVVEDRWLETELGKLGVKLEWLPVTTNSVAAQVNEAFAKKAIDFAAYGDLPSIIANASGLQTSLVVPGGSLSNTYLVVPSDSPARSIRDLKGKRIALHRGRPWEYPFARLLEANGMALSDVKILNLNPQAGAAAVSTGSADAFFTLSDAFLLEDKKTAKIIWSSKKPPHDWKMRAELWGARQFLRDYPQLAQLVATAYVRVHHRAAGESGREEYIRVEAQGGQNESVLRRELAEDNTPWKERWSPLFTPPLRAHYASEIDYARRAGLINKPVELDALFAPQFVTQALAQLKLQQYWTT</sequence>
<dbReference type="Pfam" id="PF12974">
    <property type="entry name" value="Phosphonate-bd"/>
    <property type="match status" value="1"/>
</dbReference>
<dbReference type="PROSITE" id="PS51318">
    <property type="entry name" value="TAT"/>
    <property type="match status" value="1"/>
</dbReference>
<organism evidence="2 3">
    <name type="scientific">Noviherbaspirillum denitrificans</name>
    <dbReference type="NCBI Taxonomy" id="1968433"/>
    <lineage>
        <taxon>Bacteria</taxon>
        <taxon>Pseudomonadati</taxon>
        <taxon>Pseudomonadota</taxon>
        <taxon>Betaproteobacteria</taxon>
        <taxon>Burkholderiales</taxon>
        <taxon>Oxalobacteraceae</taxon>
        <taxon>Noviherbaspirillum</taxon>
    </lineage>
</organism>
<accession>A0A254T6X6</accession>
<keyword evidence="1" id="KW-0732">Signal</keyword>
<evidence type="ECO:0000313" key="2">
    <source>
        <dbReference type="EMBL" id="OWW18394.1"/>
    </source>
</evidence>
<dbReference type="PANTHER" id="PTHR30024">
    <property type="entry name" value="ALIPHATIC SULFONATES-BINDING PROTEIN-RELATED"/>
    <property type="match status" value="1"/>
</dbReference>
<proteinExistence type="predicted"/>
<keyword evidence="3" id="KW-1185">Reference proteome</keyword>
<comment type="caution">
    <text evidence="2">The sequence shown here is derived from an EMBL/GenBank/DDBJ whole genome shotgun (WGS) entry which is preliminary data.</text>
</comment>